<evidence type="ECO:0000313" key="2">
    <source>
        <dbReference type="EMBL" id="STV53681.1"/>
    </source>
</evidence>
<reference evidence="2 3" key="1">
    <citation type="submission" date="2018-06" db="EMBL/GenBank/DDBJ databases">
        <authorList>
            <consortium name="Pathogen Informatics"/>
            <person name="Doyle S."/>
        </authorList>
    </citation>
    <scope>NUCLEOTIDE SEQUENCE [LARGE SCALE GENOMIC DNA]</scope>
    <source>
        <strain evidence="2 3">NCTC5050</strain>
    </source>
</reference>
<dbReference type="AlphaFoldDB" id="A0A378BUK2"/>
<dbReference type="EMBL" id="UGLZ01000005">
    <property type="protein sequence ID" value="STV53681.1"/>
    <property type="molecule type" value="Genomic_DNA"/>
</dbReference>
<evidence type="ECO:0000256" key="1">
    <source>
        <dbReference type="SAM" id="MobiDB-lite"/>
    </source>
</evidence>
<feature type="region of interest" description="Disordered" evidence="1">
    <location>
        <begin position="214"/>
        <end position="245"/>
    </location>
</feature>
<name>A0A378BUK2_KLEPO</name>
<protein>
    <submittedName>
        <fullName evidence="2">Xre family transcriptional regulator</fullName>
    </submittedName>
</protein>
<proteinExistence type="predicted"/>
<evidence type="ECO:0000313" key="3">
    <source>
        <dbReference type="Proteomes" id="UP000255382"/>
    </source>
</evidence>
<feature type="region of interest" description="Disordered" evidence="1">
    <location>
        <begin position="134"/>
        <end position="162"/>
    </location>
</feature>
<sequence length="245" mass="28046">MTIQYIKDEEGKDQYVVIPYSDYFRMRLALLEYDDEDESDWEDIPYESDIYDDVMLPGEVCDVMHKENVSLQAAWRILRGDVPAGGRPKSLASASPRCHNWKRWTPVRKSAPARSWRRFTAVLRSRSASICRKRVNSTSPRPCRRSARPGVRERTLHKSSASDPGGLFACARRSYRNPARRIIILAAWPKYFPALERVSNISHFSFVSLTPSLSQREREDRKCRPGKAKPPPGTPVNARASPARL</sequence>
<accession>A0A378BUK2</accession>
<dbReference type="Proteomes" id="UP000255382">
    <property type="component" value="Unassembled WGS sequence"/>
</dbReference>
<gene>
    <name evidence="2" type="ORF">NCTC5050_05834</name>
</gene>
<keyword evidence="3" id="KW-1185">Reference proteome</keyword>
<organism evidence="2 3">
    <name type="scientific">Klebsiella pneumoniae subsp. ozaenae</name>
    <dbReference type="NCBI Taxonomy" id="574"/>
    <lineage>
        <taxon>Bacteria</taxon>
        <taxon>Pseudomonadati</taxon>
        <taxon>Pseudomonadota</taxon>
        <taxon>Gammaproteobacteria</taxon>
        <taxon>Enterobacterales</taxon>
        <taxon>Enterobacteriaceae</taxon>
        <taxon>Klebsiella/Raoultella group</taxon>
        <taxon>Klebsiella</taxon>
        <taxon>Klebsiella pneumoniae complex</taxon>
    </lineage>
</organism>